<organism evidence="1 2">
    <name type="scientific">Aureobasidium subglaciale (strain EXF-2481)</name>
    <name type="common">Aureobasidium pullulans var. subglaciale</name>
    <dbReference type="NCBI Taxonomy" id="1043005"/>
    <lineage>
        <taxon>Eukaryota</taxon>
        <taxon>Fungi</taxon>
        <taxon>Dikarya</taxon>
        <taxon>Ascomycota</taxon>
        <taxon>Pezizomycotina</taxon>
        <taxon>Dothideomycetes</taxon>
        <taxon>Dothideomycetidae</taxon>
        <taxon>Dothideales</taxon>
        <taxon>Saccotheciaceae</taxon>
        <taxon>Aureobasidium</taxon>
    </lineage>
</organism>
<keyword evidence="2" id="KW-1185">Reference proteome</keyword>
<gene>
    <name evidence="1" type="ORF">AUEXF2481DRAFT_43986</name>
</gene>
<evidence type="ECO:0000313" key="1">
    <source>
        <dbReference type="EMBL" id="KEQ91615.1"/>
    </source>
</evidence>
<dbReference type="HOGENOM" id="CLU_1703883_0_0_1"/>
<proteinExistence type="predicted"/>
<dbReference type="Proteomes" id="UP000030641">
    <property type="component" value="Unassembled WGS sequence"/>
</dbReference>
<dbReference type="RefSeq" id="XP_013340064.1">
    <property type="nucleotide sequence ID" value="XM_013484610.1"/>
</dbReference>
<name>A0A074Y1P0_AURSE</name>
<accession>A0A074Y1P0</accession>
<reference evidence="1 2" key="1">
    <citation type="journal article" date="2014" name="BMC Genomics">
        <title>Genome sequencing of four Aureobasidium pullulans varieties: biotechnological potential, stress tolerance, and description of new species.</title>
        <authorList>
            <person name="Gostin Ar C."/>
            <person name="Ohm R.A."/>
            <person name="Kogej T."/>
            <person name="Sonjak S."/>
            <person name="Turk M."/>
            <person name="Zajc J."/>
            <person name="Zalar P."/>
            <person name="Grube M."/>
            <person name="Sun H."/>
            <person name="Han J."/>
            <person name="Sharma A."/>
            <person name="Chiniquy J."/>
            <person name="Ngan C.Y."/>
            <person name="Lipzen A."/>
            <person name="Barry K."/>
            <person name="Grigoriev I.V."/>
            <person name="Gunde-Cimerman N."/>
        </authorList>
    </citation>
    <scope>NUCLEOTIDE SEQUENCE [LARGE SCALE GENOMIC DNA]</scope>
    <source>
        <strain evidence="1 2">EXF-2481</strain>
    </source>
</reference>
<evidence type="ECO:0000313" key="2">
    <source>
        <dbReference type="Proteomes" id="UP000030641"/>
    </source>
</evidence>
<dbReference type="AlphaFoldDB" id="A0A074Y1P0"/>
<dbReference type="InParanoid" id="A0A074Y1P0"/>
<dbReference type="OMA" id="TENQCII"/>
<dbReference type="GeneID" id="25367562"/>
<dbReference type="EMBL" id="KL584777">
    <property type="protein sequence ID" value="KEQ91615.1"/>
    <property type="molecule type" value="Genomic_DNA"/>
</dbReference>
<protein>
    <submittedName>
        <fullName evidence="1">Uncharacterized protein</fullName>
    </submittedName>
</protein>
<sequence length="172" mass="17486">MHFFPRSLPKFALTFSTKKPTFAFACLLGAASAVAIAAPGLERRSGKPTGGPAKANVIIYAGPATCADPNTPPPTDGSAGIAKTYLSVTEDICTIINPVLGLTGAVTAVLTQGPKTGTAGCYIEMFKESGCGLTLSNQFHGWPFDGIGVGNHMGCANAVGGFSYGAVTLLCV</sequence>
<dbReference type="OrthoDB" id="3515484at2759"/>